<dbReference type="EMBL" id="JAUUTP010000020">
    <property type="protein sequence ID" value="MDP1420170.1"/>
    <property type="molecule type" value="Genomic_DNA"/>
</dbReference>
<dbReference type="RefSeq" id="WP_305161362.1">
    <property type="nucleotide sequence ID" value="NZ_JAUUTP010000020.1"/>
</dbReference>
<reference evidence="1" key="1">
    <citation type="submission" date="2023-07" db="EMBL/GenBank/DDBJ databases">
        <title>Murine gut Bacillus species.</title>
        <authorList>
            <person name="Gutman E."/>
            <person name="Hashuel R."/>
            <person name="Litvak Y."/>
        </authorList>
    </citation>
    <scope>NUCLEOTIDE SEQUENCE</scope>
    <source>
        <strain evidence="1">RU283</strain>
    </source>
</reference>
<comment type="caution">
    <text evidence="1">The sequence shown here is derived from an EMBL/GenBank/DDBJ whole genome shotgun (WGS) entry which is preliminary data.</text>
</comment>
<dbReference type="AlphaFoldDB" id="A0AA90P235"/>
<organism evidence="1 2">
    <name type="scientific">Peribacillus simplex</name>
    <dbReference type="NCBI Taxonomy" id="1478"/>
    <lineage>
        <taxon>Bacteria</taxon>
        <taxon>Bacillati</taxon>
        <taxon>Bacillota</taxon>
        <taxon>Bacilli</taxon>
        <taxon>Bacillales</taxon>
        <taxon>Bacillaceae</taxon>
        <taxon>Peribacillus</taxon>
    </lineage>
</organism>
<name>A0AA90P235_9BACI</name>
<protein>
    <submittedName>
        <fullName evidence="1">Uncharacterized protein</fullName>
    </submittedName>
</protein>
<gene>
    <name evidence="1" type="ORF">Q8G35_17675</name>
</gene>
<dbReference type="Proteomes" id="UP001178277">
    <property type="component" value="Unassembled WGS sequence"/>
</dbReference>
<evidence type="ECO:0000313" key="2">
    <source>
        <dbReference type="Proteomes" id="UP001178277"/>
    </source>
</evidence>
<evidence type="ECO:0000313" key="1">
    <source>
        <dbReference type="EMBL" id="MDP1420170.1"/>
    </source>
</evidence>
<accession>A0AA90P235</accession>
<proteinExistence type="predicted"/>
<sequence>MKMKKNLNPIQAALLKKHINKFEEKNGILTEAFTIDGDAGMILYRFVSSNKTVEGAMHAYFGYASPFDEGL</sequence>